<protein>
    <recommendedName>
        <fullName evidence="4">Peptidase S1 domain-containing protein</fullName>
    </recommendedName>
</protein>
<feature type="domain" description="Peptidase S1" evidence="4">
    <location>
        <begin position="48"/>
        <end position="287"/>
    </location>
</feature>
<feature type="chain" id="PRO_5035725385" description="Peptidase S1 domain-containing protein" evidence="3">
    <location>
        <begin position="20"/>
        <end position="289"/>
    </location>
</feature>
<dbReference type="PRINTS" id="PR00722">
    <property type="entry name" value="CHYMOTRYPSIN"/>
</dbReference>
<comment type="similarity">
    <text evidence="2">Belongs to the peptidase S1 family. CLIP subfamily.</text>
</comment>
<comment type="caution">
    <text evidence="5">The sequence shown here is derived from an EMBL/GenBank/DDBJ whole genome shotgun (WGS) entry which is preliminary data.</text>
</comment>
<keyword evidence="1" id="KW-1015">Disulfide bond</keyword>
<evidence type="ECO:0000256" key="2">
    <source>
        <dbReference type="ARBA" id="ARBA00024195"/>
    </source>
</evidence>
<sequence length="289" mass="32253">MTVINLVTLLLALPFVVNSKTAKGHFLHEYLSKYRNATRQVIAPQYYWANGQIAIRNEFPFAATLGWPLQYSPGNFEVLTYNPFCGGSLITNFHILTSAQCVDAIYKQGYRENSIIAILGSYDRRIRMVDELRIPVKRLDPNPFYFGPPHLINDIALVTLSTGIASRPGVKPVCLPKPNYKAENKLVIQVGWETWVQKASPYQRKLITSSLSLISCQKYGPFTTGQLCTYSFVGDFCKGESGGGAVVIEKKMHVLAGVQSMVSCDKIRPIVNTAVHSYVEWIKRVVGGK</sequence>
<evidence type="ECO:0000313" key="6">
    <source>
        <dbReference type="Proteomes" id="UP000466442"/>
    </source>
</evidence>
<dbReference type="PROSITE" id="PS50240">
    <property type="entry name" value="TRYPSIN_DOM"/>
    <property type="match status" value="1"/>
</dbReference>
<dbReference type="PANTHER" id="PTHR24256">
    <property type="entry name" value="TRYPTASE-RELATED"/>
    <property type="match status" value="1"/>
</dbReference>
<reference evidence="5" key="1">
    <citation type="journal article" date="2021" name="Mol. Ecol. Resour.">
        <title>Apolygus lucorum genome provides insights into omnivorousness and mesophyll feeding.</title>
        <authorList>
            <person name="Liu Y."/>
            <person name="Liu H."/>
            <person name="Wang H."/>
            <person name="Huang T."/>
            <person name="Liu B."/>
            <person name="Yang B."/>
            <person name="Yin L."/>
            <person name="Li B."/>
            <person name="Zhang Y."/>
            <person name="Zhang S."/>
            <person name="Jiang F."/>
            <person name="Zhang X."/>
            <person name="Ren Y."/>
            <person name="Wang B."/>
            <person name="Wang S."/>
            <person name="Lu Y."/>
            <person name="Wu K."/>
            <person name="Fan W."/>
            <person name="Wang G."/>
        </authorList>
    </citation>
    <scope>NUCLEOTIDE SEQUENCE</scope>
    <source>
        <strain evidence="5">12Hb</strain>
    </source>
</reference>
<evidence type="ECO:0000256" key="1">
    <source>
        <dbReference type="ARBA" id="ARBA00023157"/>
    </source>
</evidence>
<dbReference type="EMBL" id="WIXP02000002">
    <property type="protein sequence ID" value="KAF6215233.1"/>
    <property type="molecule type" value="Genomic_DNA"/>
</dbReference>
<proteinExistence type="inferred from homology"/>
<dbReference type="GO" id="GO:0004252">
    <property type="term" value="F:serine-type endopeptidase activity"/>
    <property type="evidence" value="ECO:0007669"/>
    <property type="project" value="InterPro"/>
</dbReference>
<keyword evidence="6" id="KW-1185">Reference proteome</keyword>
<dbReference type="SUPFAM" id="SSF50494">
    <property type="entry name" value="Trypsin-like serine proteases"/>
    <property type="match status" value="1"/>
</dbReference>
<dbReference type="InterPro" id="IPR043504">
    <property type="entry name" value="Peptidase_S1_PA_chymotrypsin"/>
</dbReference>
<evidence type="ECO:0000313" key="5">
    <source>
        <dbReference type="EMBL" id="KAF6215233.1"/>
    </source>
</evidence>
<dbReference type="SMART" id="SM00020">
    <property type="entry name" value="Tryp_SPc"/>
    <property type="match status" value="1"/>
</dbReference>
<dbReference type="InterPro" id="IPR001254">
    <property type="entry name" value="Trypsin_dom"/>
</dbReference>
<evidence type="ECO:0000256" key="3">
    <source>
        <dbReference type="SAM" id="SignalP"/>
    </source>
</evidence>
<accession>A0A8S9Y223</accession>
<name>A0A8S9Y223_APOLU</name>
<gene>
    <name evidence="5" type="ORF">GE061_009985</name>
</gene>
<dbReference type="OrthoDB" id="60866at2759"/>
<evidence type="ECO:0000259" key="4">
    <source>
        <dbReference type="PROSITE" id="PS50240"/>
    </source>
</evidence>
<dbReference type="InterPro" id="IPR001314">
    <property type="entry name" value="Peptidase_S1A"/>
</dbReference>
<dbReference type="InterPro" id="IPR009003">
    <property type="entry name" value="Peptidase_S1_PA"/>
</dbReference>
<dbReference type="AlphaFoldDB" id="A0A8S9Y223"/>
<dbReference type="GO" id="GO:0006508">
    <property type="term" value="P:proteolysis"/>
    <property type="evidence" value="ECO:0007669"/>
    <property type="project" value="InterPro"/>
</dbReference>
<organism evidence="5 6">
    <name type="scientific">Apolygus lucorum</name>
    <name type="common">Small green plant bug</name>
    <name type="synonym">Lygocoris lucorum</name>
    <dbReference type="NCBI Taxonomy" id="248454"/>
    <lineage>
        <taxon>Eukaryota</taxon>
        <taxon>Metazoa</taxon>
        <taxon>Ecdysozoa</taxon>
        <taxon>Arthropoda</taxon>
        <taxon>Hexapoda</taxon>
        <taxon>Insecta</taxon>
        <taxon>Pterygota</taxon>
        <taxon>Neoptera</taxon>
        <taxon>Paraneoptera</taxon>
        <taxon>Hemiptera</taxon>
        <taxon>Heteroptera</taxon>
        <taxon>Panheteroptera</taxon>
        <taxon>Cimicomorpha</taxon>
        <taxon>Miridae</taxon>
        <taxon>Mirini</taxon>
        <taxon>Apolygus</taxon>
    </lineage>
</organism>
<keyword evidence="3" id="KW-0732">Signal</keyword>
<dbReference type="InterPro" id="IPR051487">
    <property type="entry name" value="Ser/Thr_Proteases_Immune/Dev"/>
</dbReference>
<dbReference type="Gene3D" id="2.40.10.10">
    <property type="entry name" value="Trypsin-like serine proteases"/>
    <property type="match status" value="1"/>
</dbReference>
<dbReference type="Proteomes" id="UP000466442">
    <property type="component" value="Unassembled WGS sequence"/>
</dbReference>
<feature type="signal peptide" evidence="3">
    <location>
        <begin position="1"/>
        <end position="19"/>
    </location>
</feature>
<dbReference type="Pfam" id="PF00089">
    <property type="entry name" value="Trypsin"/>
    <property type="match status" value="1"/>
</dbReference>